<dbReference type="RefSeq" id="WP_145196496.1">
    <property type="nucleotide sequence ID" value="NZ_CP036267.1"/>
</dbReference>
<accession>A0A517QJ85</accession>
<comment type="similarity">
    <text evidence="1">Belongs to the sulfatase family.</text>
</comment>
<evidence type="ECO:0000313" key="5">
    <source>
        <dbReference type="Proteomes" id="UP000315724"/>
    </source>
</evidence>
<dbReference type="CDD" id="cd16027">
    <property type="entry name" value="SGSH"/>
    <property type="match status" value="1"/>
</dbReference>
<evidence type="ECO:0000313" key="4">
    <source>
        <dbReference type="EMBL" id="QDT31711.1"/>
    </source>
</evidence>
<keyword evidence="2 4" id="KW-0378">Hydrolase</keyword>
<name>A0A517QJ85_9PLAN</name>
<dbReference type="Proteomes" id="UP000315724">
    <property type="component" value="Chromosome"/>
</dbReference>
<dbReference type="AlphaFoldDB" id="A0A517QJ85"/>
<dbReference type="Pfam" id="PF00884">
    <property type="entry name" value="Sulfatase"/>
    <property type="match status" value="1"/>
</dbReference>
<organism evidence="4 5">
    <name type="scientific">Thalassoglobus polymorphus</name>
    <dbReference type="NCBI Taxonomy" id="2527994"/>
    <lineage>
        <taxon>Bacteria</taxon>
        <taxon>Pseudomonadati</taxon>
        <taxon>Planctomycetota</taxon>
        <taxon>Planctomycetia</taxon>
        <taxon>Planctomycetales</taxon>
        <taxon>Planctomycetaceae</taxon>
        <taxon>Thalassoglobus</taxon>
    </lineage>
</organism>
<evidence type="ECO:0000256" key="2">
    <source>
        <dbReference type="ARBA" id="ARBA00022801"/>
    </source>
</evidence>
<dbReference type="GO" id="GO:0004065">
    <property type="term" value="F:arylsulfatase activity"/>
    <property type="evidence" value="ECO:0007669"/>
    <property type="project" value="UniProtKB-EC"/>
</dbReference>
<feature type="domain" description="Sulfatase N-terminal" evidence="3">
    <location>
        <begin position="25"/>
        <end position="316"/>
    </location>
</feature>
<dbReference type="InterPro" id="IPR000917">
    <property type="entry name" value="Sulfatase_N"/>
</dbReference>
<proteinExistence type="inferred from homology"/>
<protein>
    <submittedName>
        <fullName evidence="4">Arylsulfatase</fullName>
        <ecNumber evidence="4">3.1.6.1</ecNumber>
    </submittedName>
</protein>
<dbReference type="PANTHER" id="PTHR42693">
    <property type="entry name" value="ARYLSULFATASE FAMILY MEMBER"/>
    <property type="match status" value="1"/>
</dbReference>
<dbReference type="EC" id="3.1.6.1" evidence="4"/>
<dbReference type="Gene3D" id="3.40.720.10">
    <property type="entry name" value="Alkaline Phosphatase, subunit A"/>
    <property type="match status" value="1"/>
</dbReference>
<reference evidence="4 5" key="1">
    <citation type="submission" date="2019-02" db="EMBL/GenBank/DDBJ databases">
        <title>Deep-cultivation of Planctomycetes and their phenomic and genomic characterization uncovers novel biology.</title>
        <authorList>
            <person name="Wiegand S."/>
            <person name="Jogler M."/>
            <person name="Boedeker C."/>
            <person name="Pinto D."/>
            <person name="Vollmers J."/>
            <person name="Rivas-Marin E."/>
            <person name="Kohn T."/>
            <person name="Peeters S.H."/>
            <person name="Heuer A."/>
            <person name="Rast P."/>
            <person name="Oberbeckmann S."/>
            <person name="Bunk B."/>
            <person name="Jeske O."/>
            <person name="Meyerdierks A."/>
            <person name="Storesund J.E."/>
            <person name="Kallscheuer N."/>
            <person name="Luecker S."/>
            <person name="Lage O.M."/>
            <person name="Pohl T."/>
            <person name="Merkel B.J."/>
            <person name="Hornburger P."/>
            <person name="Mueller R.-W."/>
            <person name="Bruemmer F."/>
            <person name="Labrenz M."/>
            <person name="Spormann A.M."/>
            <person name="Op den Camp H."/>
            <person name="Overmann J."/>
            <person name="Amann R."/>
            <person name="Jetten M.S.M."/>
            <person name="Mascher T."/>
            <person name="Medema M.H."/>
            <person name="Devos D.P."/>
            <person name="Kaster A.-K."/>
            <person name="Ovreas L."/>
            <person name="Rohde M."/>
            <person name="Galperin M.Y."/>
            <person name="Jogler C."/>
        </authorList>
    </citation>
    <scope>NUCLEOTIDE SEQUENCE [LARGE SCALE GENOMIC DNA]</scope>
    <source>
        <strain evidence="4 5">Mal48</strain>
    </source>
</reference>
<keyword evidence="5" id="KW-1185">Reference proteome</keyword>
<dbReference type="KEGG" id="tpol:Mal48_09460"/>
<dbReference type="SUPFAM" id="SSF53649">
    <property type="entry name" value="Alkaline phosphatase-like"/>
    <property type="match status" value="1"/>
</dbReference>
<dbReference type="OrthoDB" id="9762324at2"/>
<dbReference type="EMBL" id="CP036267">
    <property type="protein sequence ID" value="QDT31711.1"/>
    <property type="molecule type" value="Genomic_DNA"/>
</dbReference>
<sequence length="471" mass="53201">MLFQLRQVSFWLVLVSLIVSKAEAKNVLLLISDNQTWHDVGCYGNEVVLTPNLDRLASEGVRFRQAFATTASCGPSRAVIYSGLLTHSNGQYAHPHAEHNQQIRPTVTTVFERLKKKGYRTGLIGKDHIKPMEKYPIDFKPRGSSRDVVWMAKQAEEFLNTKSSSGSGESEPFFLVLSFSDPHPTSRDGVGWGAVRDYPGYQTLKYDPDDITVPGFLPDTAEVRESIAGYYQQISRMDFGVGLALQALEKSGTADETLVIFISDHGTSEPGAMGTHYEPGVRVPFIVRTPNAKAGHVNEALVAFTDITPTILDWTGTDFDTSEVHGRSFLPILNQQDPPEWRSALLSHVAHDVFANYPMRTLRHPRYKLIWNVTWQAEYPLPIDTYERRLWDGIRKNAATHIGPRTVEQFLNRPQLELYDLQADPWETRNLADEPEHASRKAAMVNELVSKLEKQGDPWLRKYRPGTLSQR</sequence>
<evidence type="ECO:0000259" key="3">
    <source>
        <dbReference type="Pfam" id="PF00884"/>
    </source>
</evidence>
<gene>
    <name evidence="4" type="primary">atsA_7</name>
    <name evidence="4" type="ORF">Mal48_09460</name>
</gene>
<dbReference type="InterPro" id="IPR050738">
    <property type="entry name" value="Sulfatase"/>
</dbReference>
<evidence type="ECO:0000256" key="1">
    <source>
        <dbReference type="ARBA" id="ARBA00008779"/>
    </source>
</evidence>
<dbReference type="PANTHER" id="PTHR42693:SF53">
    <property type="entry name" value="ENDO-4-O-SULFATASE"/>
    <property type="match status" value="1"/>
</dbReference>
<dbReference type="InterPro" id="IPR017850">
    <property type="entry name" value="Alkaline_phosphatase_core_sf"/>
</dbReference>